<dbReference type="Pfam" id="PF05845">
    <property type="entry name" value="PhnH"/>
    <property type="match status" value="1"/>
</dbReference>
<evidence type="ECO:0000313" key="1">
    <source>
        <dbReference type="EMBL" id="STS87717.1"/>
    </source>
</evidence>
<name>A0A7H4MBL7_KLEVA</name>
<organism evidence="1 2">
    <name type="scientific">Klebsiella variicola</name>
    <dbReference type="NCBI Taxonomy" id="244366"/>
    <lineage>
        <taxon>Bacteria</taxon>
        <taxon>Pseudomonadati</taxon>
        <taxon>Pseudomonadota</taxon>
        <taxon>Gammaproteobacteria</taxon>
        <taxon>Enterobacterales</taxon>
        <taxon>Enterobacteriaceae</taxon>
        <taxon>Klebsiella/Raoultella group</taxon>
        <taxon>Klebsiella</taxon>
        <taxon>Klebsiella pneumoniae complex</taxon>
    </lineage>
</organism>
<comment type="caution">
    <text evidence="1">The sequence shown here is derived from an EMBL/GenBank/DDBJ whole genome shotgun (WGS) entry which is preliminary data.</text>
</comment>
<dbReference type="Proteomes" id="UP000254545">
    <property type="component" value="Unassembled WGS sequence"/>
</dbReference>
<sequence length="160" mass="17003">MTLQPAFTLAVQDAQHSFRRLLKAMSEPGVIVSLQQLQHGWQPLNVASTSLLLTLADHETPVWLASALHNDLVGQNLRFHTGAPLVDQPQQAVFAVANDGISAEQLNVLSAGTVTAPETGVTLIVQLASLSGGRMLRLTGAGIAEERMIARSCRTASSTN</sequence>
<proteinExistence type="predicted"/>
<reference evidence="1 2" key="1">
    <citation type="submission" date="2018-06" db="EMBL/GenBank/DDBJ databases">
        <authorList>
            <consortium name="Pathogen Informatics"/>
            <person name="Doyle S."/>
        </authorList>
    </citation>
    <scope>NUCLEOTIDE SEQUENCE [LARGE SCALE GENOMIC DNA]</scope>
    <source>
        <strain evidence="1 2">NCTC9177</strain>
    </source>
</reference>
<gene>
    <name evidence="1" type="primary">phnH</name>
    <name evidence="1" type="ORF">NCTC9177_01541</name>
</gene>
<dbReference type="AlphaFoldDB" id="A0A7H4MBL7"/>
<dbReference type="InterPro" id="IPR038058">
    <property type="entry name" value="PhnH-like_sp"/>
</dbReference>
<dbReference type="PIRSF" id="PIRSF020680">
    <property type="entry name" value="PhnH"/>
    <property type="match status" value="1"/>
</dbReference>
<protein>
    <submittedName>
        <fullName evidence="1">PhnH protein</fullName>
    </submittedName>
</protein>
<dbReference type="EMBL" id="UGKR01000003">
    <property type="protein sequence ID" value="STS87717.1"/>
    <property type="molecule type" value="Genomic_DNA"/>
</dbReference>
<dbReference type="Gene3D" id="3.40.50.11310">
    <property type="entry name" value="Bacterial phosphonate metabolism protein PhnH"/>
    <property type="match status" value="1"/>
</dbReference>
<dbReference type="SUPFAM" id="SSF159709">
    <property type="entry name" value="PhnH-like"/>
    <property type="match status" value="1"/>
</dbReference>
<dbReference type="InterPro" id="IPR008772">
    <property type="entry name" value="Phosphonate_metab_PhnH"/>
</dbReference>
<evidence type="ECO:0000313" key="2">
    <source>
        <dbReference type="Proteomes" id="UP000254545"/>
    </source>
</evidence>
<accession>A0A7H4MBL7</accession>
<dbReference type="NCBIfam" id="TIGR03292">
    <property type="entry name" value="PhnH_redo"/>
    <property type="match status" value="1"/>
</dbReference>
<dbReference type="GO" id="GO:0019634">
    <property type="term" value="P:organic phosphonate metabolic process"/>
    <property type="evidence" value="ECO:0007669"/>
    <property type="project" value="InterPro"/>
</dbReference>